<dbReference type="PANTHER" id="PTHR45947">
    <property type="entry name" value="SULFOQUINOVOSYL TRANSFERASE SQD2"/>
    <property type="match status" value="1"/>
</dbReference>
<dbReference type="PANTHER" id="PTHR45947:SF3">
    <property type="entry name" value="SULFOQUINOVOSYL TRANSFERASE SQD2"/>
    <property type="match status" value="1"/>
</dbReference>
<dbReference type="Gene3D" id="3.40.50.2000">
    <property type="entry name" value="Glycogen Phosphorylase B"/>
    <property type="match status" value="2"/>
</dbReference>
<evidence type="ECO:0000313" key="3">
    <source>
        <dbReference type="EMBL" id="PIP63307.1"/>
    </source>
</evidence>
<gene>
    <name evidence="3" type="ORF">COW97_03200</name>
</gene>
<dbReference type="InterPro" id="IPR001296">
    <property type="entry name" value="Glyco_trans_1"/>
</dbReference>
<accession>A0A2H0C039</accession>
<dbReference type="Pfam" id="PF00534">
    <property type="entry name" value="Glycos_transf_1"/>
    <property type="match status" value="1"/>
</dbReference>
<dbReference type="InterPro" id="IPR028098">
    <property type="entry name" value="Glyco_trans_4-like_N"/>
</dbReference>
<dbReference type="Pfam" id="PF13439">
    <property type="entry name" value="Glyco_transf_4"/>
    <property type="match status" value="1"/>
</dbReference>
<dbReference type="InterPro" id="IPR050194">
    <property type="entry name" value="Glycosyltransferase_grp1"/>
</dbReference>
<sequence>MMKILIVSLLKRKVTPEIPAARPRVIYEIANGLVKKGHQVSLLGTADSNIPGVKIIPVIEKGFVETLGFENPFYAETAYLVKLAKKIEEIGNNFDIIHNHTYPEFINLLIAKNIKTPIVSTIHAQAFPEYDEVLSLFPECYHISISEAHKKLFKKAKIFRVVYNGVDTNTYSYQEKKDDYLLWLGRLSKAKSPDGSFMDPKGIKWAIKLSEETNSRLLMSGNIEDMKFFDQDVKPHLSNKIQWVGPLSSELVLTKPEVAKLMQNAKAYLMPINWYEPFGLVMAEAMSCGTPVIGFDRGAVKELIVDGKTGFVVSPESGIEGLKTALSKIDQIKPQDCRDHTVKYFSTETMVNNYEKTYLKILKQRQS</sequence>
<evidence type="ECO:0008006" key="5">
    <source>
        <dbReference type="Google" id="ProtNLM"/>
    </source>
</evidence>
<comment type="caution">
    <text evidence="3">The sequence shown here is derived from an EMBL/GenBank/DDBJ whole genome shotgun (WGS) entry which is preliminary data.</text>
</comment>
<dbReference type="GO" id="GO:0016757">
    <property type="term" value="F:glycosyltransferase activity"/>
    <property type="evidence" value="ECO:0007669"/>
    <property type="project" value="InterPro"/>
</dbReference>
<dbReference type="SUPFAM" id="SSF53756">
    <property type="entry name" value="UDP-Glycosyltransferase/glycogen phosphorylase"/>
    <property type="match status" value="1"/>
</dbReference>
<name>A0A2H0C039_9BACT</name>
<feature type="domain" description="Glycosyl transferase family 1" evidence="1">
    <location>
        <begin position="176"/>
        <end position="328"/>
    </location>
</feature>
<evidence type="ECO:0000259" key="1">
    <source>
        <dbReference type="Pfam" id="PF00534"/>
    </source>
</evidence>
<evidence type="ECO:0000259" key="2">
    <source>
        <dbReference type="Pfam" id="PF13439"/>
    </source>
</evidence>
<dbReference type="Proteomes" id="UP000229699">
    <property type="component" value="Unassembled WGS sequence"/>
</dbReference>
<organism evidence="3 4">
    <name type="scientific">Candidatus Roizmanbacteria bacterium CG22_combo_CG10-13_8_21_14_all_34_12</name>
    <dbReference type="NCBI Taxonomy" id="1974860"/>
    <lineage>
        <taxon>Bacteria</taxon>
        <taxon>Candidatus Roizmaniibacteriota</taxon>
    </lineage>
</organism>
<protein>
    <recommendedName>
        <fullName evidence="5">Glycosyl transferase family 1</fullName>
    </recommendedName>
</protein>
<reference evidence="3 4" key="1">
    <citation type="submission" date="2017-09" db="EMBL/GenBank/DDBJ databases">
        <title>Depth-based differentiation of microbial function through sediment-hosted aquifers and enrichment of novel symbionts in the deep terrestrial subsurface.</title>
        <authorList>
            <person name="Probst A.J."/>
            <person name="Ladd B."/>
            <person name="Jarett J.K."/>
            <person name="Geller-Mcgrath D.E."/>
            <person name="Sieber C.M."/>
            <person name="Emerson J.B."/>
            <person name="Anantharaman K."/>
            <person name="Thomas B.C."/>
            <person name="Malmstrom R."/>
            <person name="Stieglmeier M."/>
            <person name="Klingl A."/>
            <person name="Woyke T."/>
            <person name="Ryan C.M."/>
            <person name="Banfield J.F."/>
        </authorList>
    </citation>
    <scope>NUCLEOTIDE SEQUENCE [LARGE SCALE GENOMIC DNA]</scope>
    <source>
        <strain evidence="3">CG22_combo_CG10-13_8_21_14_all_34_12</strain>
    </source>
</reference>
<dbReference type="EMBL" id="PCTC01000068">
    <property type="protein sequence ID" value="PIP63307.1"/>
    <property type="molecule type" value="Genomic_DNA"/>
</dbReference>
<dbReference type="AlphaFoldDB" id="A0A2H0C039"/>
<proteinExistence type="predicted"/>
<feature type="domain" description="Glycosyltransferase subfamily 4-like N-terminal" evidence="2">
    <location>
        <begin position="24"/>
        <end position="169"/>
    </location>
</feature>
<evidence type="ECO:0000313" key="4">
    <source>
        <dbReference type="Proteomes" id="UP000229699"/>
    </source>
</evidence>